<comment type="caution">
    <text evidence="1">The sequence shown here is derived from an EMBL/GenBank/DDBJ whole genome shotgun (WGS) entry which is preliminary data.</text>
</comment>
<dbReference type="Proteomes" id="UP000655366">
    <property type="component" value="Unassembled WGS sequence"/>
</dbReference>
<dbReference type="EMBL" id="JADNYM010000034">
    <property type="protein sequence ID" value="MBG0741602.1"/>
    <property type="molecule type" value="Genomic_DNA"/>
</dbReference>
<reference evidence="1 2" key="1">
    <citation type="submission" date="2020-11" db="EMBL/GenBank/DDBJ databases">
        <title>Arthrobacter antarcticus sp. nov., isolated from Antarctic Soil.</title>
        <authorList>
            <person name="Li J."/>
        </authorList>
    </citation>
    <scope>NUCLEOTIDE SEQUENCE [LARGE SCALE GENOMIC DNA]</scope>
    <source>
        <strain evidence="1 2">Z1-20</strain>
    </source>
</reference>
<sequence length="104" mass="10875">MDHKLGVTVRLTIAPPAVTVDVSGCVTLPGVNALLPIIHRASRITERATITVDVSTARHIDQPALEYLSFLATGVGSEPFTVLAPKLLPSCPDAAKLISYGSAV</sequence>
<dbReference type="RefSeq" id="WP_196398533.1">
    <property type="nucleotide sequence ID" value="NZ_JADNYM010000034.1"/>
</dbReference>
<proteinExistence type="predicted"/>
<dbReference type="AlphaFoldDB" id="A0A931CRC7"/>
<protein>
    <recommendedName>
        <fullName evidence="3">STAS domain-containing protein</fullName>
    </recommendedName>
</protein>
<organism evidence="1 2">
    <name type="scientific">Arthrobacter terrae</name>
    <dbReference type="NCBI Taxonomy" id="2935737"/>
    <lineage>
        <taxon>Bacteria</taxon>
        <taxon>Bacillati</taxon>
        <taxon>Actinomycetota</taxon>
        <taxon>Actinomycetes</taxon>
        <taxon>Micrococcales</taxon>
        <taxon>Micrococcaceae</taxon>
        <taxon>Arthrobacter</taxon>
    </lineage>
</organism>
<accession>A0A931CRC7</accession>
<gene>
    <name evidence="1" type="ORF">IV500_19780</name>
</gene>
<keyword evidence="2" id="KW-1185">Reference proteome</keyword>
<evidence type="ECO:0008006" key="3">
    <source>
        <dbReference type="Google" id="ProtNLM"/>
    </source>
</evidence>
<evidence type="ECO:0000313" key="2">
    <source>
        <dbReference type="Proteomes" id="UP000655366"/>
    </source>
</evidence>
<evidence type="ECO:0000313" key="1">
    <source>
        <dbReference type="EMBL" id="MBG0741602.1"/>
    </source>
</evidence>
<name>A0A931CRC7_9MICC</name>